<dbReference type="EMBL" id="AHNZ02000229">
    <property type="protein sequence ID" value="EMO06532.1"/>
    <property type="molecule type" value="Genomic_DNA"/>
</dbReference>
<organism evidence="1 2">
    <name type="scientific">Leptospira interrogans serovar Icterohaemorrhagiae str. Verdun HP</name>
    <dbReference type="NCBI Taxonomy" id="1049910"/>
    <lineage>
        <taxon>Bacteria</taxon>
        <taxon>Pseudomonadati</taxon>
        <taxon>Spirochaetota</taxon>
        <taxon>Spirochaetia</taxon>
        <taxon>Leptospirales</taxon>
        <taxon>Leptospiraceae</taxon>
        <taxon>Leptospira</taxon>
    </lineage>
</organism>
<dbReference type="Proteomes" id="UP000012092">
    <property type="component" value="Unassembled WGS sequence"/>
</dbReference>
<sequence>MRTGMIKLIYCILGILLSIPISPEIDLDYNYEYEKNGLYTKFSDWVPYKLQ</sequence>
<protein>
    <submittedName>
        <fullName evidence="1">Uncharacterized protein</fullName>
    </submittedName>
</protein>
<evidence type="ECO:0000313" key="1">
    <source>
        <dbReference type="EMBL" id="EMO06532.1"/>
    </source>
</evidence>
<accession>M6RED1</accession>
<dbReference type="AlphaFoldDB" id="M6RED1"/>
<gene>
    <name evidence="1" type="ORF">LEP1GSC116_3908</name>
</gene>
<evidence type="ECO:0000313" key="2">
    <source>
        <dbReference type="Proteomes" id="UP000012092"/>
    </source>
</evidence>
<proteinExistence type="predicted"/>
<comment type="caution">
    <text evidence="1">The sequence shown here is derived from an EMBL/GenBank/DDBJ whole genome shotgun (WGS) entry which is preliminary data.</text>
</comment>
<reference evidence="1 2" key="1">
    <citation type="submission" date="2013-01" db="EMBL/GenBank/DDBJ databases">
        <authorList>
            <person name="Harkins D.M."/>
            <person name="Durkin A.S."/>
            <person name="Brinkac L.M."/>
            <person name="Haft D.H."/>
            <person name="Selengut J.D."/>
            <person name="Sanka R."/>
            <person name="DePew J."/>
            <person name="Purushe J."/>
            <person name="Picardeau M."/>
            <person name="Werts C."/>
            <person name="Goarant C."/>
            <person name="Vinetz J.M."/>
            <person name="Sutton G.G."/>
            <person name="Nierman W.C."/>
            <person name="Fouts D.E."/>
        </authorList>
    </citation>
    <scope>NUCLEOTIDE SEQUENCE [LARGE SCALE GENOMIC DNA]</scope>
    <source>
        <strain evidence="1 2">Verdun HP</strain>
    </source>
</reference>
<name>M6RED1_LEPIR</name>